<dbReference type="PIRSF" id="PIRSF037226">
    <property type="entry name" value="Amidohydrolase_ACY1L2_prd"/>
    <property type="match status" value="1"/>
</dbReference>
<feature type="domain" description="Peptidase M20 dimerisation" evidence="2">
    <location>
        <begin position="169"/>
        <end position="256"/>
    </location>
</feature>
<dbReference type="InterPro" id="IPR017439">
    <property type="entry name" value="Amidohydrolase"/>
</dbReference>
<evidence type="ECO:0000313" key="3">
    <source>
        <dbReference type="EMBL" id="WOS96265.1"/>
    </source>
</evidence>
<dbReference type="InterPro" id="IPR052030">
    <property type="entry name" value="Peptidase_M20/M20A_hydrolases"/>
</dbReference>
<dbReference type="InterPro" id="IPR011650">
    <property type="entry name" value="Peptidase_M20_dimer"/>
</dbReference>
<dbReference type="PANTHER" id="PTHR30575:SF0">
    <property type="entry name" value="XAA-ARG DIPEPTIDASE"/>
    <property type="match status" value="1"/>
</dbReference>
<dbReference type="CDD" id="cd05672">
    <property type="entry name" value="M20_ACY1L2-like"/>
    <property type="match status" value="1"/>
</dbReference>
<dbReference type="GO" id="GO:0071713">
    <property type="term" value="F:para-aminobenzoyl-glutamate hydrolase activity"/>
    <property type="evidence" value="ECO:0007669"/>
    <property type="project" value="TreeGrafter"/>
</dbReference>
<dbReference type="InterPro" id="IPR002933">
    <property type="entry name" value="Peptidase_M20"/>
</dbReference>
<accession>A0AAF0YL43</accession>
<evidence type="ECO:0000259" key="2">
    <source>
        <dbReference type="Pfam" id="PF07687"/>
    </source>
</evidence>
<dbReference type="GO" id="GO:0016805">
    <property type="term" value="F:dipeptidase activity"/>
    <property type="evidence" value="ECO:0007669"/>
    <property type="project" value="InterPro"/>
</dbReference>
<dbReference type="EMBL" id="CP136964">
    <property type="protein sequence ID" value="WOS96265.1"/>
    <property type="molecule type" value="Genomic_DNA"/>
</dbReference>
<evidence type="ECO:0000256" key="1">
    <source>
        <dbReference type="PIRNR" id="PIRNR037226"/>
    </source>
</evidence>
<gene>
    <name evidence="3" type="ORF">CJ229_000545</name>
</gene>
<evidence type="ECO:0000313" key="4">
    <source>
        <dbReference type="Proteomes" id="UP000243626"/>
    </source>
</evidence>
<dbReference type="GO" id="GO:0005737">
    <property type="term" value="C:cytoplasm"/>
    <property type="evidence" value="ECO:0007669"/>
    <property type="project" value="TreeGrafter"/>
</dbReference>
<dbReference type="NCBIfam" id="TIGR01891">
    <property type="entry name" value="amidohydrolases"/>
    <property type="match status" value="1"/>
</dbReference>
<dbReference type="RefSeq" id="WP_102167528.1">
    <property type="nucleotide sequence ID" value="NZ_CP136964.1"/>
</dbReference>
<proteinExistence type="inferred from homology"/>
<dbReference type="Proteomes" id="UP000243626">
    <property type="component" value="Chromosome"/>
</dbReference>
<dbReference type="InterPro" id="IPR017144">
    <property type="entry name" value="Xaa-Arg_dipeptidase"/>
</dbReference>
<sequence length="387" mass="42604">MEITLKDYETIRENLENNAVDMYRNPELGDEEYRAMRLLTEELKKHDFEIETNIVNRPTAFIGTYDSKKEGPTICYLAEYDALKGLGHACGHNLIGNMSIGAGILLSKHVDETGGKVVVVGTPAEETNGAKVPMAAEGIFDDMDVALMVHPSDVSSESGDMLAMDALQFDFYGKAAHAAGNPEEGINALDGVLQLFSGINALREHVQDDVRIHGIINNGGHAANIVPEHATAQFYIRANERDYLDEVVEKIRNVAKGAALMTGTEVVISNYELSYNNLIPNDTLSELFTKHHKKFTDRPINKKEKSTGSADIGDVSHRIPALHPYVGMNCPGVKAHTPEFREQTITEDGFKAMEEAVLALANTGLELLENREVLEAVKEEQATRLKK</sequence>
<name>A0AAF0YL43_9STAP</name>
<dbReference type="AlphaFoldDB" id="A0AAF0YL43"/>
<dbReference type="GO" id="GO:0046657">
    <property type="term" value="P:folic acid catabolic process"/>
    <property type="evidence" value="ECO:0007669"/>
    <property type="project" value="TreeGrafter"/>
</dbReference>
<dbReference type="FunFam" id="3.30.70.360:FF:000004">
    <property type="entry name" value="Peptidase M20 domain-containing protein 2"/>
    <property type="match status" value="1"/>
</dbReference>
<dbReference type="Gene3D" id="3.30.70.360">
    <property type="match status" value="1"/>
</dbReference>
<organism evidence="3 4">
    <name type="scientific">Nosocomiicoccus massiliensis</name>
    <dbReference type="NCBI Taxonomy" id="1232430"/>
    <lineage>
        <taxon>Bacteria</taxon>
        <taxon>Bacillati</taxon>
        <taxon>Bacillota</taxon>
        <taxon>Bacilli</taxon>
        <taxon>Bacillales</taxon>
        <taxon>Staphylococcaceae</taxon>
        <taxon>Nosocomiicoccus</taxon>
    </lineage>
</organism>
<dbReference type="PANTHER" id="PTHR30575">
    <property type="entry name" value="PEPTIDASE M20"/>
    <property type="match status" value="1"/>
</dbReference>
<dbReference type="Gene3D" id="3.40.630.10">
    <property type="entry name" value="Zn peptidases"/>
    <property type="match status" value="1"/>
</dbReference>
<protein>
    <recommendedName>
        <fullName evidence="1">Peptidase M20 domain-containing protein 2</fullName>
    </recommendedName>
</protein>
<dbReference type="InterPro" id="IPR036264">
    <property type="entry name" value="Bact_exopeptidase_dim_dom"/>
</dbReference>
<keyword evidence="4" id="KW-1185">Reference proteome</keyword>
<dbReference type="Pfam" id="PF07687">
    <property type="entry name" value="M20_dimer"/>
    <property type="match status" value="1"/>
</dbReference>
<dbReference type="SUPFAM" id="SSF55031">
    <property type="entry name" value="Bacterial exopeptidase dimerisation domain"/>
    <property type="match status" value="1"/>
</dbReference>
<reference evidence="4" key="1">
    <citation type="submission" date="2017-09" db="EMBL/GenBank/DDBJ databases">
        <title>Bacterial strain isolated from the female urinary microbiota.</title>
        <authorList>
            <person name="Thomas-White K."/>
            <person name="Kumar N."/>
            <person name="Forster S."/>
            <person name="Putonti C."/>
            <person name="Lawley T."/>
            <person name="Wolfe A.J."/>
        </authorList>
    </citation>
    <scope>NUCLEOTIDE SEQUENCE [LARGE SCALE GENOMIC DNA]</scope>
    <source>
        <strain evidence="4">UMB0959</strain>
    </source>
</reference>
<comment type="similarity">
    <text evidence="1">Belongs to the peptidase M20A family.</text>
</comment>
<dbReference type="SUPFAM" id="SSF53187">
    <property type="entry name" value="Zn-dependent exopeptidases"/>
    <property type="match status" value="1"/>
</dbReference>
<dbReference type="Pfam" id="PF01546">
    <property type="entry name" value="Peptidase_M20"/>
    <property type="match status" value="1"/>
</dbReference>
<dbReference type="KEGG" id="nmy:CJ229_000545"/>